<sequence length="387" mass="45236">MQEYSAYIQYNEDNSVKVPFGHVAEWYISYHSLLKNRRLKSQSRLYTSELVKEGYIAIQREFGQLCIGIDGKYDLNIDRAPVLYIVAKNKAGFTMPIAFGLSNKENNYTILLAISAVKNNIPCAQSNSYHLWYYEDLPNNSGFRRVTVCSSAHLWNPIAMIDRHRPTKLDVDGYSIVFGFKLIVRCRTKERAIQMNSLFNTLIFSLLLLLRFRMSIKDIKNNWMCDEWCMQFIDAGRLSENKSFNICRTLVWDDSDTRKLSRKSYWKLIYEAGLVTTFNAQSVEQECLNCFDFIWNGSFRDVCKHCHSARIFIKSFVNPSVVKEQLVTFFKNKQRILPPELKNYNIYQGDIETAFQEIVKEYNEKGDSIFSNTIDQECKIQSDFFAH</sequence>
<proteinExistence type="predicted"/>
<organism evidence="1 2">
    <name type="scientific">Rhizophagus clarus</name>
    <dbReference type="NCBI Taxonomy" id="94130"/>
    <lineage>
        <taxon>Eukaryota</taxon>
        <taxon>Fungi</taxon>
        <taxon>Fungi incertae sedis</taxon>
        <taxon>Mucoromycota</taxon>
        <taxon>Glomeromycotina</taxon>
        <taxon>Glomeromycetes</taxon>
        <taxon>Glomerales</taxon>
        <taxon>Glomeraceae</taxon>
        <taxon>Rhizophagus</taxon>
    </lineage>
</organism>
<evidence type="ECO:0008006" key="3">
    <source>
        <dbReference type="Google" id="ProtNLM"/>
    </source>
</evidence>
<comment type="caution">
    <text evidence="1">The sequence shown here is derived from an EMBL/GenBank/DDBJ whole genome shotgun (WGS) entry which is preliminary data.</text>
</comment>
<gene>
    <name evidence="1" type="ORF">RCL2_001116000</name>
</gene>
<dbReference type="AlphaFoldDB" id="A0A8H3QLE1"/>
<dbReference type="OrthoDB" id="2364902at2759"/>
<reference evidence="1" key="1">
    <citation type="submission" date="2019-10" db="EMBL/GenBank/DDBJ databases">
        <title>Conservation and host-specific expression of non-tandemly repeated heterogenous ribosome RNA gene in arbuscular mycorrhizal fungi.</title>
        <authorList>
            <person name="Maeda T."/>
            <person name="Kobayashi Y."/>
            <person name="Nakagawa T."/>
            <person name="Ezawa T."/>
            <person name="Yamaguchi K."/>
            <person name="Bino T."/>
            <person name="Nishimoto Y."/>
            <person name="Shigenobu S."/>
            <person name="Kawaguchi M."/>
        </authorList>
    </citation>
    <scope>NUCLEOTIDE SEQUENCE</scope>
    <source>
        <strain evidence="1">HR1</strain>
    </source>
</reference>
<name>A0A8H3QLE1_9GLOM</name>
<accession>A0A8H3QLE1</accession>
<evidence type="ECO:0000313" key="2">
    <source>
        <dbReference type="Proteomes" id="UP000615446"/>
    </source>
</evidence>
<evidence type="ECO:0000313" key="1">
    <source>
        <dbReference type="EMBL" id="GES84018.1"/>
    </source>
</evidence>
<dbReference type="EMBL" id="BLAL01000075">
    <property type="protein sequence ID" value="GES84018.1"/>
    <property type="molecule type" value="Genomic_DNA"/>
</dbReference>
<dbReference type="Proteomes" id="UP000615446">
    <property type="component" value="Unassembled WGS sequence"/>
</dbReference>
<protein>
    <recommendedName>
        <fullName evidence="3">MULE transposase domain-containing protein</fullName>
    </recommendedName>
</protein>